<evidence type="ECO:0000259" key="1">
    <source>
        <dbReference type="Pfam" id="PF09633"/>
    </source>
</evidence>
<dbReference type="Proteomes" id="UP000254263">
    <property type="component" value="Unassembled WGS sequence"/>
</dbReference>
<evidence type="ECO:0000313" key="2">
    <source>
        <dbReference type="EMBL" id="SUB77057.1"/>
    </source>
</evidence>
<reference evidence="2 3" key="1">
    <citation type="submission" date="2018-06" db="EMBL/GenBank/DDBJ databases">
        <authorList>
            <consortium name="Pathogen Informatics"/>
            <person name="Doyle S."/>
        </authorList>
    </citation>
    <scope>NUCLEOTIDE SEQUENCE [LARGE SCALE GENOMIC DNA]</scope>
    <source>
        <strain evidence="2 3">NCTC13100</strain>
    </source>
</reference>
<organism evidence="2 3">
    <name type="scientific">Porphyromonas macacae</name>
    <dbReference type="NCBI Taxonomy" id="28115"/>
    <lineage>
        <taxon>Bacteria</taxon>
        <taxon>Pseudomonadati</taxon>
        <taxon>Bacteroidota</taxon>
        <taxon>Bacteroidia</taxon>
        <taxon>Bacteroidales</taxon>
        <taxon>Porphyromonadaceae</taxon>
        <taxon>Porphyromonas</taxon>
    </lineage>
</organism>
<accession>A0A379DGD3</accession>
<evidence type="ECO:0000313" key="3">
    <source>
        <dbReference type="Proteomes" id="UP000254263"/>
    </source>
</evidence>
<sequence length="135" mass="15540">MILTKIEKDNRTAVIPLSVIEALSTEVKVFLHHIYEYEKGVRRMVLCTLHADECQFACERLESKGIAFFTQPTPGGKRVNVFFGRKECIEAIRLFTCNRPLNSLSAEEDFIIGALLGYDVCQQCERYCERKKMEV</sequence>
<dbReference type="RefSeq" id="WP_051074574.1">
    <property type="nucleotide sequence ID" value="NZ_UGTI01000001.1"/>
</dbReference>
<dbReference type="EMBL" id="UGTI01000001">
    <property type="protein sequence ID" value="SUB77057.1"/>
    <property type="molecule type" value="Genomic_DNA"/>
</dbReference>
<proteinExistence type="predicted"/>
<dbReference type="AlphaFoldDB" id="A0A379DGD3"/>
<name>A0A379DGD3_9PORP</name>
<dbReference type="SUPFAM" id="SSF160448">
    <property type="entry name" value="PG1857-like"/>
    <property type="match status" value="1"/>
</dbReference>
<dbReference type="InterPro" id="IPR036780">
    <property type="entry name" value="PG1857-like_sf"/>
</dbReference>
<gene>
    <name evidence="2" type="ORF">NCTC13100_00171</name>
</gene>
<dbReference type="Pfam" id="PF09633">
    <property type="entry name" value="DUF2023"/>
    <property type="match status" value="1"/>
</dbReference>
<protein>
    <submittedName>
        <fullName evidence="2">Protein of uncharacterized function (DUF2023)</fullName>
    </submittedName>
</protein>
<feature type="domain" description="DUF2023" evidence="1">
    <location>
        <begin position="28"/>
        <end position="130"/>
    </location>
</feature>
<dbReference type="InterPro" id="IPR018594">
    <property type="entry name" value="DUF2023"/>
</dbReference>
<dbReference type="Gene3D" id="3.30.2190.10">
    <property type="entry name" value="PG1857-like"/>
    <property type="match status" value="1"/>
</dbReference>